<comment type="cofactor">
    <cofactor evidence="1">
        <name>Zn(2+)</name>
        <dbReference type="ChEBI" id="CHEBI:29105"/>
    </cofactor>
</comment>
<dbReference type="Proteomes" id="UP000694846">
    <property type="component" value="Unplaced"/>
</dbReference>
<feature type="domain" description="CMP/dCMP-type deaminase" evidence="12">
    <location>
        <begin position="49"/>
        <end position="187"/>
    </location>
</feature>
<dbReference type="Pfam" id="PF00383">
    <property type="entry name" value="dCMP_cyt_deam_1"/>
    <property type="match status" value="1"/>
</dbReference>
<accession>A0A2S2QJ81</accession>
<organism evidence="13">
    <name type="scientific">Sipha flava</name>
    <name type="common">yellow sugarcane aphid</name>
    <dbReference type="NCBI Taxonomy" id="143950"/>
    <lineage>
        <taxon>Eukaryota</taxon>
        <taxon>Metazoa</taxon>
        <taxon>Ecdysozoa</taxon>
        <taxon>Arthropoda</taxon>
        <taxon>Hexapoda</taxon>
        <taxon>Insecta</taxon>
        <taxon>Pterygota</taxon>
        <taxon>Neoptera</taxon>
        <taxon>Paraneoptera</taxon>
        <taxon>Hemiptera</taxon>
        <taxon>Sternorrhyncha</taxon>
        <taxon>Aphidomorpha</taxon>
        <taxon>Aphidoidea</taxon>
        <taxon>Aphididae</taxon>
        <taxon>Sipha</taxon>
    </lineage>
</organism>
<dbReference type="CDD" id="cd01286">
    <property type="entry name" value="deoxycytidylate_deaminase"/>
    <property type="match status" value="1"/>
</dbReference>
<dbReference type="OrthoDB" id="6710946at2759"/>
<sequence length="221" mass="25070">MELNMNDEPEVQIGTVNDNLKLCNTGMDNHHTKNKEMESSNEKRKNYLSWDDFFMATAFLAAQRSKDPVTQVGACIVTLDKKIVGTGYNGMPIGCNDDDFPWGKNNPSTLDNKYTYVCHAEMNAVLNKNSMDVKNCSMYVALFPCNECAKIIIQSGIKEVVYLSDKYSFKPQMIAAKRMFNASGVKFRQHIPSNQRLVLDFSKINSNMTQMPNTPEKYDCK</sequence>
<dbReference type="GO" id="GO:0009165">
    <property type="term" value="P:nucleotide biosynthetic process"/>
    <property type="evidence" value="ECO:0007669"/>
    <property type="project" value="UniProtKB-KW"/>
</dbReference>
<evidence type="ECO:0000313" key="14">
    <source>
        <dbReference type="Proteomes" id="UP000694846"/>
    </source>
</evidence>
<reference evidence="13" key="1">
    <citation type="submission" date="2018-04" db="EMBL/GenBank/DDBJ databases">
        <title>Transcriptome assembly of Sipha flava.</title>
        <authorList>
            <person name="Scully E.D."/>
            <person name="Geib S.M."/>
            <person name="Palmer N.A."/>
            <person name="Koch K."/>
            <person name="Bradshaw J."/>
            <person name="Heng-Moss T."/>
            <person name="Sarath G."/>
        </authorList>
    </citation>
    <scope>NUCLEOTIDE SEQUENCE</scope>
</reference>
<keyword evidence="4" id="KW-0545">Nucleotide biosynthesis</keyword>
<evidence type="ECO:0000256" key="11">
    <source>
        <dbReference type="ARBA" id="ARBA00071625"/>
    </source>
</evidence>
<keyword evidence="14" id="KW-1185">Reference proteome</keyword>
<dbReference type="InterPro" id="IPR016192">
    <property type="entry name" value="APOBEC/CMP_deaminase_Zn-bd"/>
</dbReference>
<evidence type="ECO:0000256" key="4">
    <source>
        <dbReference type="ARBA" id="ARBA00022727"/>
    </source>
</evidence>
<evidence type="ECO:0000256" key="8">
    <source>
        <dbReference type="ARBA" id="ARBA00038938"/>
    </source>
</evidence>
<evidence type="ECO:0000256" key="2">
    <source>
        <dbReference type="ARBA" id="ARBA00006576"/>
    </source>
</evidence>
<dbReference type="InterPro" id="IPR015517">
    <property type="entry name" value="dCMP_deaminase-rel"/>
</dbReference>
<comment type="function">
    <text evidence="7">Supplies the nucleotide substrate for thymidylate synthetase.</text>
</comment>
<name>A0A2S2QJ81_9HEMI</name>
<dbReference type="RefSeq" id="XP_025408683.1">
    <property type="nucleotide sequence ID" value="XM_025552898.1"/>
</dbReference>
<dbReference type="EC" id="3.5.4.12" evidence="8"/>
<keyword evidence="6" id="KW-0862">Zinc</keyword>
<keyword evidence="5" id="KW-0378">Hydrolase</keyword>
<dbReference type="PROSITE" id="PS51747">
    <property type="entry name" value="CYT_DCMP_DEAMINASES_2"/>
    <property type="match status" value="1"/>
</dbReference>
<comment type="catalytic activity">
    <reaction evidence="10">
        <text>dCMP + H2O + H(+) = dUMP + NH4(+)</text>
        <dbReference type="Rhea" id="RHEA:22924"/>
        <dbReference type="ChEBI" id="CHEBI:15377"/>
        <dbReference type="ChEBI" id="CHEBI:15378"/>
        <dbReference type="ChEBI" id="CHEBI:28938"/>
        <dbReference type="ChEBI" id="CHEBI:57566"/>
        <dbReference type="ChEBI" id="CHEBI:246422"/>
        <dbReference type="EC" id="3.5.4.12"/>
    </reaction>
</comment>
<evidence type="ECO:0000256" key="5">
    <source>
        <dbReference type="ARBA" id="ARBA00022801"/>
    </source>
</evidence>
<dbReference type="PANTHER" id="PTHR11086">
    <property type="entry name" value="DEOXYCYTIDYLATE DEAMINASE-RELATED"/>
    <property type="match status" value="1"/>
</dbReference>
<gene>
    <name evidence="13" type="primary">DCTD</name>
    <name evidence="15 16" type="synonym">LOC112682338</name>
    <name evidence="13" type="ORF">g.15776</name>
</gene>
<dbReference type="InterPro" id="IPR016193">
    <property type="entry name" value="Cytidine_deaminase-like"/>
</dbReference>
<dbReference type="SUPFAM" id="SSF53927">
    <property type="entry name" value="Cytidine deaminase-like"/>
    <property type="match status" value="1"/>
</dbReference>
<dbReference type="InterPro" id="IPR035105">
    <property type="entry name" value="Deoxycytidylate_deaminase_dom"/>
</dbReference>
<evidence type="ECO:0000256" key="1">
    <source>
        <dbReference type="ARBA" id="ARBA00001947"/>
    </source>
</evidence>
<reference evidence="15 16" key="2">
    <citation type="submission" date="2025-04" db="UniProtKB">
        <authorList>
            <consortium name="RefSeq"/>
        </authorList>
    </citation>
    <scope>IDENTIFICATION</scope>
    <source>
        <tissue evidence="15 16">Whole body</tissue>
    </source>
</reference>
<evidence type="ECO:0000313" key="13">
    <source>
        <dbReference type="EMBL" id="MBY77796.1"/>
    </source>
</evidence>
<dbReference type="EMBL" id="GGMS01008593">
    <property type="protein sequence ID" value="MBY77796.1"/>
    <property type="molecule type" value="Transcribed_RNA"/>
</dbReference>
<evidence type="ECO:0000259" key="12">
    <source>
        <dbReference type="PROSITE" id="PS51747"/>
    </source>
</evidence>
<evidence type="ECO:0000256" key="9">
    <source>
        <dbReference type="ARBA" id="ARBA00041763"/>
    </source>
</evidence>
<dbReference type="FunFam" id="3.40.140.10:FF:000021">
    <property type="entry name" value="Deoxycytidylate deaminase"/>
    <property type="match status" value="1"/>
</dbReference>
<dbReference type="AlphaFoldDB" id="A0A2S2QJ81"/>
<dbReference type="GO" id="GO:0005737">
    <property type="term" value="C:cytoplasm"/>
    <property type="evidence" value="ECO:0007669"/>
    <property type="project" value="TreeGrafter"/>
</dbReference>
<dbReference type="InterPro" id="IPR002125">
    <property type="entry name" value="CMP_dCMP_dom"/>
</dbReference>
<proteinExistence type="inferred from homology"/>
<evidence type="ECO:0000256" key="6">
    <source>
        <dbReference type="ARBA" id="ARBA00022833"/>
    </source>
</evidence>
<dbReference type="PROSITE" id="PS00903">
    <property type="entry name" value="CYT_DCMP_DEAMINASES_1"/>
    <property type="match status" value="1"/>
</dbReference>
<evidence type="ECO:0000256" key="10">
    <source>
        <dbReference type="ARBA" id="ARBA00052978"/>
    </source>
</evidence>
<dbReference type="PANTHER" id="PTHR11086:SF18">
    <property type="entry name" value="DEOXYCYTIDYLATE DEAMINASE"/>
    <property type="match status" value="1"/>
</dbReference>
<dbReference type="GO" id="GO:0004132">
    <property type="term" value="F:dCMP deaminase activity"/>
    <property type="evidence" value="ECO:0007669"/>
    <property type="project" value="UniProtKB-EC"/>
</dbReference>
<evidence type="ECO:0000256" key="7">
    <source>
        <dbReference type="ARBA" id="ARBA00037036"/>
    </source>
</evidence>
<dbReference type="RefSeq" id="XP_025408682.1">
    <property type="nucleotide sequence ID" value="XM_025552897.1"/>
</dbReference>
<protein>
    <recommendedName>
        <fullName evidence="11">Probable deoxycytidylate deaminase</fullName>
        <ecNumber evidence="8">3.5.4.12</ecNumber>
    </recommendedName>
    <alternativeName>
        <fullName evidence="9">dCMP deaminase</fullName>
    </alternativeName>
</protein>
<evidence type="ECO:0000313" key="15">
    <source>
        <dbReference type="RefSeq" id="XP_025408682.1"/>
    </source>
</evidence>
<dbReference type="GO" id="GO:0008270">
    <property type="term" value="F:zinc ion binding"/>
    <property type="evidence" value="ECO:0007669"/>
    <property type="project" value="InterPro"/>
</dbReference>
<evidence type="ECO:0000313" key="16">
    <source>
        <dbReference type="RefSeq" id="XP_025408683.1"/>
    </source>
</evidence>
<evidence type="ECO:0000256" key="3">
    <source>
        <dbReference type="ARBA" id="ARBA00022723"/>
    </source>
</evidence>
<dbReference type="Gene3D" id="3.40.140.10">
    <property type="entry name" value="Cytidine Deaminase, domain 2"/>
    <property type="match status" value="1"/>
</dbReference>
<keyword evidence="3" id="KW-0479">Metal-binding</keyword>
<comment type="similarity">
    <text evidence="2">Belongs to the cytidine and deoxycytidylate deaminase family.</text>
</comment>